<protein>
    <submittedName>
        <fullName evidence="2">Uncharacterized protein</fullName>
    </submittedName>
</protein>
<evidence type="ECO:0000256" key="1">
    <source>
        <dbReference type="SAM" id="Phobius"/>
    </source>
</evidence>
<keyword evidence="1" id="KW-0472">Membrane</keyword>
<dbReference type="EMBL" id="MN738999">
    <property type="protein sequence ID" value="QHT34414.1"/>
    <property type="molecule type" value="Genomic_DNA"/>
</dbReference>
<keyword evidence="1" id="KW-1133">Transmembrane helix</keyword>
<keyword evidence="1" id="KW-0812">Transmembrane</keyword>
<feature type="transmembrane region" description="Helical" evidence="1">
    <location>
        <begin position="42"/>
        <end position="61"/>
    </location>
</feature>
<accession>A0A6C0EZ15</accession>
<evidence type="ECO:0000313" key="2">
    <source>
        <dbReference type="EMBL" id="QHT34414.1"/>
    </source>
</evidence>
<reference evidence="2" key="1">
    <citation type="journal article" date="2020" name="Nature">
        <title>Giant virus diversity and host interactions through global metagenomics.</title>
        <authorList>
            <person name="Schulz F."/>
            <person name="Roux S."/>
            <person name="Paez-Espino D."/>
            <person name="Jungbluth S."/>
            <person name="Walsh D.A."/>
            <person name="Denef V.J."/>
            <person name="McMahon K.D."/>
            <person name="Konstantinidis K.T."/>
            <person name="Eloe-Fadrosh E.A."/>
            <person name="Kyrpides N.C."/>
            <person name="Woyke T."/>
        </authorList>
    </citation>
    <scope>NUCLEOTIDE SEQUENCE</scope>
    <source>
        <strain evidence="2">GVMAG-M-3300009163-63</strain>
    </source>
</reference>
<name>A0A6C0EZ15_9ZZZZ</name>
<dbReference type="AlphaFoldDB" id="A0A6C0EZ15"/>
<proteinExistence type="predicted"/>
<organism evidence="2">
    <name type="scientific">viral metagenome</name>
    <dbReference type="NCBI Taxonomy" id="1070528"/>
    <lineage>
        <taxon>unclassified sequences</taxon>
        <taxon>metagenomes</taxon>
        <taxon>organismal metagenomes</taxon>
    </lineage>
</organism>
<sequence length="115" mass="12918">MGHGHGPGQDEKPFLTEPGVKSFISGVLKGCHQIKSHHYNTVFNISMFALFSILLGGILYFKYKGKLTPEEKEKKKQEEKQYILTKLNNVSATIKMDRQKGGVTHASLITDLPSW</sequence>